<feature type="transmembrane region" description="Helical" evidence="2">
    <location>
        <begin position="251"/>
        <end position="272"/>
    </location>
</feature>
<evidence type="ECO:0000313" key="4">
    <source>
        <dbReference type="RefSeq" id="XP_022326170.1"/>
    </source>
</evidence>
<sequence length="403" mass="43442">MMTKKIFSAVLFQIQIYFSAGLILYSEGDLTSKSFTLVCDLQGATLTNPVLFRYDGNSAGGCSSPPSPTCNSPIGTITTDASRTMNITLSQTHILDKGNALWSCSHGSITADYNASVNTYCLNKRVESKDKKIEISCNCGFPSVQAVIEYKVGETILGKQTVNLTSSMASCSPDSRAMDFSSKIVDFPLKTLDVCATITTSKEVTDPICSAIDCGFSIGGFSICLIELAAFIIIMILMILKKIGGFSTIKVCVSVCLLIVALIIGLVLGFIVTECKQRDLSLGLGLGLGFALAAAHIITIIVIHKKCDTKKDDGERKGTSTSNIEVTTKKASHVHLGTINGNKVDSQPKESLRPLPVPPTTHPKQLQPISMPNDGATSSEKKKKKRKKKKKSEVREELEDQLE</sequence>
<proteinExistence type="predicted"/>
<dbReference type="OrthoDB" id="6205456at2759"/>
<evidence type="ECO:0000256" key="2">
    <source>
        <dbReference type="SAM" id="Phobius"/>
    </source>
</evidence>
<reference evidence="4" key="1">
    <citation type="submission" date="2025-08" db="UniProtKB">
        <authorList>
            <consortium name="RefSeq"/>
        </authorList>
    </citation>
    <scope>IDENTIFICATION</scope>
    <source>
        <tissue evidence="4">Whole sample</tissue>
    </source>
</reference>
<dbReference type="AlphaFoldDB" id="A0A8B8DEP5"/>
<dbReference type="Proteomes" id="UP000694844">
    <property type="component" value="Chromosome 3"/>
</dbReference>
<dbReference type="GeneID" id="111126069"/>
<feature type="transmembrane region" description="Helical" evidence="2">
    <location>
        <begin position="216"/>
        <end position="239"/>
    </location>
</feature>
<feature type="compositionally biased region" description="Basic residues" evidence="1">
    <location>
        <begin position="381"/>
        <end position="392"/>
    </location>
</feature>
<feature type="transmembrane region" description="Helical" evidence="2">
    <location>
        <begin position="284"/>
        <end position="303"/>
    </location>
</feature>
<keyword evidence="2" id="KW-0472">Membrane</keyword>
<keyword evidence="3" id="KW-1185">Reference proteome</keyword>
<evidence type="ECO:0000313" key="3">
    <source>
        <dbReference type="Proteomes" id="UP000694844"/>
    </source>
</evidence>
<keyword evidence="2" id="KW-1133">Transmembrane helix</keyword>
<accession>A0A8B8DEP5</accession>
<protein>
    <submittedName>
        <fullName evidence="4">Uncharacterized protein LOC111126069</fullName>
    </submittedName>
</protein>
<name>A0A8B8DEP5_CRAVI</name>
<feature type="compositionally biased region" description="Polar residues" evidence="1">
    <location>
        <begin position="362"/>
        <end position="378"/>
    </location>
</feature>
<dbReference type="KEGG" id="cvn:111126069"/>
<dbReference type="RefSeq" id="XP_022326170.1">
    <property type="nucleotide sequence ID" value="XM_022470462.1"/>
</dbReference>
<organism evidence="3 4">
    <name type="scientific">Crassostrea virginica</name>
    <name type="common">Eastern oyster</name>
    <dbReference type="NCBI Taxonomy" id="6565"/>
    <lineage>
        <taxon>Eukaryota</taxon>
        <taxon>Metazoa</taxon>
        <taxon>Spiralia</taxon>
        <taxon>Lophotrochozoa</taxon>
        <taxon>Mollusca</taxon>
        <taxon>Bivalvia</taxon>
        <taxon>Autobranchia</taxon>
        <taxon>Pteriomorphia</taxon>
        <taxon>Ostreida</taxon>
        <taxon>Ostreoidea</taxon>
        <taxon>Ostreidae</taxon>
        <taxon>Crassostrea</taxon>
    </lineage>
</organism>
<evidence type="ECO:0000256" key="1">
    <source>
        <dbReference type="SAM" id="MobiDB-lite"/>
    </source>
</evidence>
<gene>
    <name evidence="4" type="primary">LOC111126069</name>
</gene>
<keyword evidence="2" id="KW-0812">Transmembrane</keyword>
<feature type="region of interest" description="Disordered" evidence="1">
    <location>
        <begin position="337"/>
        <end position="403"/>
    </location>
</feature>